<evidence type="ECO:0000256" key="2">
    <source>
        <dbReference type="ARBA" id="ARBA00022741"/>
    </source>
</evidence>
<keyword evidence="2" id="KW-0547">Nucleotide-binding</keyword>
<feature type="domain" description="CoA-binding" evidence="4">
    <location>
        <begin position="14"/>
        <end position="108"/>
    </location>
</feature>
<dbReference type="InterPro" id="IPR032875">
    <property type="entry name" value="Succ_CoA_lig_flav_dom"/>
</dbReference>
<name>A0A8J6MZP8_9DELT</name>
<dbReference type="InterPro" id="IPR016102">
    <property type="entry name" value="Succinyl-CoA_synth-like"/>
</dbReference>
<dbReference type="Gene3D" id="3.40.50.720">
    <property type="entry name" value="NAD(P)-binding Rossmann-like Domain"/>
    <property type="match status" value="1"/>
</dbReference>
<dbReference type="PANTHER" id="PTHR43334:SF1">
    <property type="entry name" value="3-HYDROXYPROPIONATE--COA LIGASE [ADP-FORMING]"/>
    <property type="match status" value="1"/>
</dbReference>
<dbReference type="EMBL" id="JACNJD010000217">
    <property type="protein sequence ID" value="MBC8177555.1"/>
    <property type="molecule type" value="Genomic_DNA"/>
</dbReference>
<accession>A0A8J6MZP8</accession>
<dbReference type="Pfam" id="PF19045">
    <property type="entry name" value="Ligase_CoA_2"/>
    <property type="match status" value="1"/>
</dbReference>
<dbReference type="GO" id="GO:0005524">
    <property type="term" value="F:ATP binding"/>
    <property type="evidence" value="ECO:0007669"/>
    <property type="project" value="UniProtKB-KW"/>
</dbReference>
<dbReference type="InterPro" id="IPR051538">
    <property type="entry name" value="Acyl-CoA_Synth/Transferase"/>
</dbReference>
<evidence type="ECO:0000313" key="5">
    <source>
        <dbReference type="EMBL" id="MBC8177555.1"/>
    </source>
</evidence>
<keyword evidence="3" id="KW-0067">ATP-binding</keyword>
<dbReference type="Proteomes" id="UP000650524">
    <property type="component" value="Unassembled WGS sequence"/>
</dbReference>
<dbReference type="SUPFAM" id="SSF51735">
    <property type="entry name" value="NAD(P)-binding Rossmann-fold domains"/>
    <property type="match status" value="1"/>
</dbReference>
<evidence type="ECO:0000256" key="1">
    <source>
        <dbReference type="ARBA" id="ARBA00022598"/>
    </source>
</evidence>
<dbReference type="PANTHER" id="PTHR43334">
    <property type="entry name" value="ACETATE--COA LIGASE [ADP-FORMING]"/>
    <property type="match status" value="1"/>
</dbReference>
<evidence type="ECO:0000259" key="4">
    <source>
        <dbReference type="SMART" id="SM00881"/>
    </source>
</evidence>
<dbReference type="InterPro" id="IPR003781">
    <property type="entry name" value="CoA-bd"/>
</dbReference>
<dbReference type="InterPro" id="IPR043938">
    <property type="entry name" value="Ligase_CoA_dom"/>
</dbReference>
<dbReference type="SMART" id="SM00881">
    <property type="entry name" value="CoA_binding"/>
    <property type="match status" value="1"/>
</dbReference>
<dbReference type="Pfam" id="PF13380">
    <property type="entry name" value="CoA_binding_2"/>
    <property type="match status" value="1"/>
</dbReference>
<keyword evidence="1" id="KW-0436">Ligase</keyword>
<organism evidence="5 6">
    <name type="scientific">Candidatus Desulfacyla euxinica</name>
    <dbReference type="NCBI Taxonomy" id="2841693"/>
    <lineage>
        <taxon>Bacteria</taxon>
        <taxon>Deltaproteobacteria</taxon>
        <taxon>Candidatus Desulfacyla</taxon>
    </lineage>
</organism>
<sequence>MENKQELIAQLNDLFNPKSIAIVGLPRGMKMGKLFLMALQDQGYPGPIYPVHPKAREIDGLKAYPSISAIPNPVDLAIILVPHSSALPVVKECSVKGVKGAVLFTAGYKETGTGEGKALEEELASVASGSGMRLFGPNCMGIYCPKTGLSFFPELSKQPGHVGFISHSGSLGNILCRIGPQKGIFFSKAVSLGNECDLTAADLLTYLGDDPETGIIGAYLEGIRHGPSFLRALKGASEKKPVILWKVGLTPEGGEAAASHTGALGGSREIWEAVVRQGGAIPIKGVDVLLETLMGFSLLPSDLGDRIAIISGPGGLAVAAAEACGNTGLRLAKLSPETRSTLAEFIPPTGTSLRNPVDVGLSASLEIEIYARAARALAADSGVDAILVAGRGLTEESNNLFAESIIQTRRESGKPFLAVNIPGFDMDFSKGLCQAGVPFFESVERALVIYAQARQYQRWKEHRST</sequence>
<protein>
    <submittedName>
        <fullName evidence="5">CoA-binding protein</fullName>
    </submittedName>
</protein>
<dbReference type="InterPro" id="IPR036291">
    <property type="entry name" value="NAD(P)-bd_dom_sf"/>
</dbReference>
<dbReference type="Gene3D" id="3.40.50.261">
    <property type="entry name" value="Succinyl-CoA synthetase domains"/>
    <property type="match status" value="2"/>
</dbReference>
<dbReference type="Pfam" id="PF13607">
    <property type="entry name" value="Succ_CoA_lig"/>
    <property type="match status" value="1"/>
</dbReference>
<gene>
    <name evidence="5" type="ORF">H8E19_09125</name>
</gene>
<evidence type="ECO:0000256" key="3">
    <source>
        <dbReference type="ARBA" id="ARBA00022840"/>
    </source>
</evidence>
<reference evidence="5 6" key="1">
    <citation type="submission" date="2020-08" db="EMBL/GenBank/DDBJ databases">
        <title>Bridging the membrane lipid divide: bacteria of the FCB group superphylum have the potential to synthesize archaeal ether lipids.</title>
        <authorList>
            <person name="Villanueva L."/>
            <person name="Von Meijenfeldt F.A.B."/>
            <person name="Westbye A.B."/>
            <person name="Yadav S."/>
            <person name="Hopmans E.C."/>
            <person name="Dutilh B.E."/>
            <person name="Sinninghe Damste J.S."/>
        </authorList>
    </citation>
    <scope>NUCLEOTIDE SEQUENCE [LARGE SCALE GENOMIC DNA]</scope>
    <source>
        <strain evidence="5">NIOZ-UU27</strain>
    </source>
</reference>
<proteinExistence type="predicted"/>
<evidence type="ECO:0000313" key="6">
    <source>
        <dbReference type="Proteomes" id="UP000650524"/>
    </source>
</evidence>
<dbReference type="SUPFAM" id="SSF52210">
    <property type="entry name" value="Succinyl-CoA synthetase domains"/>
    <property type="match status" value="2"/>
</dbReference>
<dbReference type="GO" id="GO:0043758">
    <property type="term" value="F:acetate-CoA ligase (ADP-forming) activity"/>
    <property type="evidence" value="ECO:0007669"/>
    <property type="project" value="InterPro"/>
</dbReference>
<dbReference type="AlphaFoldDB" id="A0A8J6MZP8"/>
<comment type="caution">
    <text evidence="5">The sequence shown here is derived from an EMBL/GenBank/DDBJ whole genome shotgun (WGS) entry which is preliminary data.</text>
</comment>